<keyword evidence="3" id="KW-1185">Reference proteome</keyword>
<feature type="region of interest" description="Disordered" evidence="1">
    <location>
        <begin position="43"/>
        <end position="64"/>
    </location>
</feature>
<gene>
    <name evidence="2" type="ORF">UV8b_01286</name>
</gene>
<evidence type="ECO:0000313" key="3">
    <source>
        <dbReference type="Proteomes" id="UP000027002"/>
    </source>
</evidence>
<protein>
    <submittedName>
        <fullName evidence="2">Uncharacterized protein</fullName>
    </submittedName>
</protein>
<evidence type="ECO:0000256" key="1">
    <source>
        <dbReference type="SAM" id="MobiDB-lite"/>
    </source>
</evidence>
<dbReference type="KEGG" id="uvi:66062064"/>
<evidence type="ECO:0000313" key="2">
    <source>
        <dbReference type="EMBL" id="QUC17045.1"/>
    </source>
</evidence>
<dbReference type="Proteomes" id="UP000027002">
    <property type="component" value="Chromosome 1"/>
</dbReference>
<dbReference type="RefSeq" id="XP_042994718.1">
    <property type="nucleotide sequence ID" value="XM_043138784.1"/>
</dbReference>
<accession>A0A8E5HKC2</accession>
<organism evidence="2 3">
    <name type="scientific">Ustilaginoidea virens</name>
    <name type="common">Rice false smut fungus</name>
    <name type="synonym">Villosiclava virens</name>
    <dbReference type="NCBI Taxonomy" id="1159556"/>
    <lineage>
        <taxon>Eukaryota</taxon>
        <taxon>Fungi</taxon>
        <taxon>Dikarya</taxon>
        <taxon>Ascomycota</taxon>
        <taxon>Pezizomycotina</taxon>
        <taxon>Sordariomycetes</taxon>
        <taxon>Hypocreomycetidae</taxon>
        <taxon>Hypocreales</taxon>
        <taxon>Clavicipitaceae</taxon>
        <taxon>Ustilaginoidea</taxon>
    </lineage>
</organism>
<proteinExistence type="predicted"/>
<dbReference type="AlphaFoldDB" id="A0A8E5HKC2"/>
<dbReference type="GeneID" id="66062064"/>
<dbReference type="EMBL" id="CP072753">
    <property type="protein sequence ID" value="QUC17045.1"/>
    <property type="molecule type" value="Genomic_DNA"/>
</dbReference>
<sequence length="99" mass="11565">MGVPRSSHTKHRFDPTLEKLHSLQVTWSIISATLQYFREPRFQMPDINKKSSKQQQQQQQKHRGDIDSLAMAKLNMRGFLENILCTSAFHHAHSRSHRA</sequence>
<name>A0A8E5HKC2_USTVR</name>
<reference evidence="2" key="1">
    <citation type="submission" date="2020-03" db="EMBL/GenBank/DDBJ databases">
        <title>A mixture of massive structural variations and highly conserved coding sequences in Ustilaginoidea virens genome.</title>
        <authorList>
            <person name="Zhang K."/>
            <person name="Zhao Z."/>
            <person name="Zhang Z."/>
            <person name="Li Y."/>
            <person name="Hsiang T."/>
            <person name="Sun W."/>
        </authorList>
    </citation>
    <scope>NUCLEOTIDE SEQUENCE</scope>
    <source>
        <strain evidence="2">UV-8b</strain>
    </source>
</reference>